<dbReference type="EMBL" id="CR522870">
    <property type="protein sequence ID" value="CAG35284.1"/>
    <property type="molecule type" value="Genomic_DNA"/>
</dbReference>
<dbReference type="Proteomes" id="UP000000602">
    <property type="component" value="Chromosome"/>
</dbReference>
<evidence type="ECO:0000256" key="2">
    <source>
        <dbReference type="ARBA" id="ARBA00022598"/>
    </source>
</evidence>
<dbReference type="eggNOG" id="COG0318">
    <property type="taxonomic scope" value="Bacteria"/>
</dbReference>
<dbReference type="InterPro" id="IPR020845">
    <property type="entry name" value="AMP-binding_CS"/>
</dbReference>
<dbReference type="KEGG" id="dps:DP0555"/>
<dbReference type="InterPro" id="IPR045851">
    <property type="entry name" value="AMP-bd_C_sf"/>
</dbReference>
<dbReference type="STRING" id="177439.DP0555"/>
<dbReference type="SUPFAM" id="SSF56801">
    <property type="entry name" value="Acetyl-CoA synthetase-like"/>
    <property type="match status" value="1"/>
</dbReference>
<evidence type="ECO:0000256" key="1">
    <source>
        <dbReference type="ARBA" id="ARBA00006432"/>
    </source>
</evidence>
<evidence type="ECO:0000313" key="5">
    <source>
        <dbReference type="EMBL" id="CAG35284.1"/>
    </source>
</evidence>
<dbReference type="InterPro" id="IPR042099">
    <property type="entry name" value="ANL_N_sf"/>
</dbReference>
<evidence type="ECO:0000259" key="4">
    <source>
        <dbReference type="Pfam" id="PF13193"/>
    </source>
</evidence>
<dbReference type="InterPro" id="IPR000873">
    <property type="entry name" value="AMP-dep_synth/lig_dom"/>
</dbReference>
<keyword evidence="6" id="KW-1185">Reference proteome</keyword>
<name>Q6AQT9_DESPS</name>
<sequence>MCLIDYFVLSGAEMSNSLLNGVSLVQGDQSAPLKEKTIAEELLAAVSSWGDREFLYFYKQDIRLTYREFSERVDNLARGLAELGLKKGERVGIWSQNRLEWVLVQFATARLGLVLVNINPACRLRELDHILSQVDCSAIIFSDRSKFTNYFEMVTTLIPQLLDDSLSPHLNYSSLRFVIRMGNELIGNILSLQKIIADGEESHYPLDDILPLLHRDDPVNIQFTSGTTGQAKGATLSHFNILNNASNVTARMNFGPGDRLCLPVPLYHCFGMVLGVLGCLSKGASIVFPAERFTPKTTLKVIEQEACTALYGVPAMYISMLSVPSFALFNLSSLRTGIMAGAPCPIEVMREVVGRMHLSEITIAYGMTETSPVSFQSEVSDSLKNRVTTVGRVHPHVQVKLVSKEGKTVPVGVTGELWTRGYSVMCGYWADPERTAESIQDGWMRTGDLAVLDEEGYCSIVGRLSDMILRCGENIYPREIENYLYGHPAIQEVQVFGIPDPRLGEELCAWIIVRPEHSLEKSDIRQFCRGKIASYKIPHHISFVDEMPMSVTGKPQKFKMRAQMCAQLGLTV</sequence>
<dbReference type="HOGENOM" id="CLU_000022_59_7_7"/>
<proteinExistence type="inferred from homology"/>
<accession>Q6AQT9</accession>
<dbReference type="FunFam" id="3.40.50.12780:FF:000003">
    <property type="entry name" value="Long-chain-fatty-acid--CoA ligase FadD"/>
    <property type="match status" value="1"/>
</dbReference>
<evidence type="ECO:0000313" key="6">
    <source>
        <dbReference type="Proteomes" id="UP000000602"/>
    </source>
</evidence>
<dbReference type="Gene3D" id="3.40.50.12780">
    <property type="entry name" value="N-terminal domain of ligase-like"/>
    <property type="match status" value="1"/>
</dbReference>
<dbReference type="PANTHER" id="PTHR43201:SF5">
    <property type="entry name" value="MEDIUM-CHAIN ACYL-COA LIGASE ACSF2, MITOCHONDRIAL"/>
    <property type="match status" value="1"/>
</dbReference>
<dbReference type="Pfam" id="PF00501">
    <property type="entry name" value="AMP-binding"/>
    <property type="match status" value="1"/>
</dbReference>
<dbReference type="InterPro" id="IPR025110">
    <property type="entry name" value="AMP-bd_C"/>
</dbReference>
<reference evidence="6" key="1">
    <citation type="journal article" date="2004" name="Environ. Microbiol.">
        <title>The genome of Desulfotalea psychrophila, a sulfate-reducing bacterium from permanently cold Arctic sediments.</title>
        <authorList>
            <person name="Rabus R."/>
            <person name="Ruepp A."/>
            <person name="Frickey T."/>
            <person name="Rattei T."/>
            <person name="Fartmann B."/>
            <person name="Stark M."/>
            <person name="Bauer M."/>
            <person name="Zibat A."/>
            <person name="Lombardot T."/>
            <person name="Becker I."/>
            <person name="Amann J."/>
            <person name="Gellner K."/>
            <person name="Teeling H."/>
            <person name="Leuschner W.D."/>
            <person name="Gloeckner F.-O."/>
            <person name="Lupas A.N."/>
            <person name="Amann R."/>
            <person name="Klenk H.-P."/>
        </authorList>
    </citation>
    <scope>NUCLEOTIDE SEQUENCE [LARGE SCALE GENOMIC DNA]</scope>
    <source>
        <strain evidence="6">DSM 12343 / LSv54</strain>
    </source>
</reference>
<dbReference type="GO" id="GO:0006631">
    <property type="term" value="P:fatty acid metabolic process"/>
    <property type="evidence" value="ECO:0007669"/>
    <property type="project" value="TreeGrafter"/>
</dbReference>
<dbReference type="Gene3D" id="3.30.300.30">
    <property type="match status" value="1"/>
</dbReference>
<protein>
    <submittedName>
        <fullName evidence="5">Probable long chain fatty acid-CoA ligase</fullName>
    </submittedName>
</protein>
<dbReference type="Pfam" id="PF13193">
    <property type="entry name" value="AMP-binding_C"/>
    <property type="match status" value="1"/>
</dbReference>
<dbReference type="AlphaFoldDB" id="Q6AQT9"/>
<dbReference type="FunFam" id="3.30.300.30:FF:000008">
    <property type="entry name" value="2,3-dihydroxybenzoate-AMP ligase"/>
    <property type="match status" value="1"/>
</dbReference>
<organism evidence="5 6">
    <name type="scientific">Desulfotalea psychrophila (strain LSv54 / DSM 12343)</name>
    <dbReference type="NCBI Taxonomy" id="177439"/>
    <lineage>
        <taxon>Bacteria</taxon>
        <taxon>Pseudomonadati</taxon>
        <taxon>Thermodesulfobacteriota</taxon>
        <taxon>Desulfobulbia</taxon>
        <taxon>Desulfobulbales</taxon>
        <taxon>Desulfocapsaceae</taxon>
        <taxon>Desulfotalea</taxon>
    </lineage>
</organism>
<evidence type="ECO:0000259" key="3">
    <source>
        <dbReference type="Pfam" id="PF00501"/>
    </source>
</evidence>
<dbReference type="PANTHER" id="PTHR43201">
    <property type="entry name" value="ACYL-COA SYNTHETASE"/>
    <property type="match status" value="1"/>
</dbReference>
<comment type="similarity">
    <text evidence="1">Belongs to the ATP-dependent AMP-binding enzyme family.</text>
</comment>
<dbReference type="GO" id="GO:0031956">
    <property type="term" value="F:medium-chain fatty acid-CoA ligase activity"/>
    <property type="evidence" value="ECO:0007669"/>
    <property type="project" value="TreeGrafter"/>
</dbReference>
<dbReference type="CDD" id="cd05917">
    <property type="entry name" value="FACL_like_2"/>
    <property type="match status" value="1"/>
</dbReference>
<gene>
    <name evidence="5" type="ordered locus">DP0555</name>
</gene>
<feature type="domain" description="AMP-binding enzyme C-terminal" evidence="4">
    <location>
        <begin position="479"/>
        <end position="554"/>
    </location>
</feature>
<feature type="domain" description="AMP-dependent synthetase/ligase" evidence="3">
    <location>
        <begin position="46"/>
        <end position="429"/>
    </location>
</feature>
<dbReference type="PROSITE" id="PS00455">
    <property type="entry name" value="AMP_BINDING"/>
    <property type="match status" value="1"/>
</dbReference>
<keyword evidence="2 5" id="KW-0436">Ligase</keyword>